<accession>A0A6I8TJG3</accession>
<feature type="compositionally biased region" description="Acidic residues" evidence="3">
    <location>
        <begin position="373"/>
        <end position="395"/>
    </location>
</feature>
<dbReference type="PANTHER" id="PTHR12967">
    <property type="entry name" value="PROTEIN SHQ1 HOMOLOG"/>
    <property type="match status" value="1"/>
</dbReference>
<proteinExistence type="inferred from homology"/>
<evidence type="ECO:0000259" key="4">
    <source>
        <dbReference type="Pfam" id="PF04925"/>
    </source>
</evidence>
<protein>
    <recommendedName>
        <fullName evidence="2">Protein SHQ1 homolog</fullName>
    </recommendedName>
</protein>
<evidence type="ECO:0000313" key="6">
    <source>
        <dbReference type="Proteomes" id="UP000008820"/>
    </source>
</evidence>
<dbReference type="Pfam" id="PF04925">
    <property type="entry name" value="SHQ1"/>
    <property type="match status" value="1"/>
</dbReference>
<feature type="region of interest" description="Disordered" evidence="3">
    <location>
        <begin position="373"/>
        <end position="402"/>
    </location>
</feature>
<dbReference type="GO" id="GO:0000493">
    <property type="term" value="P:box H/ACA snoRNP assembly"/>
    <property type="evidence" value="ECO:0007669"/>
    <property type="project" value="InterPro"/>
</dbReference>
<dbReference type="InParanoid" id="A0A6I8TJG3"/>
<name>A0A6I8TJG3_AEDAE</name>
<evidence type="ECO:0000313" key="5">
    <source>
        <dbReference type="EnsemblMetazoa" id="AAEL010376-PB"/>
    </source>
</evidence>
<dbReference type="GO" id="GO:0005737">
    <property type="term" value="C:cytoplasm"/>
    <property type="evidence" value="ECO:0007669"/>
    <property type="project" value="TreeGrafter"/>
</dbReference>
<evidence type="ECO:0000256" key="3">
    <source>
        <dbReference type="SAM" id="MobiDB-lite"/>
    </source>
</evidence>
<comment type="similarity">
    <text evidence="1">Belongs to the SHQ1 family.</text>
</comment>
<dbReference type="GO" id="GO:0051082">
    <property type="term" value="F:unfolded protein binding"/>
    <property type="evidence" value="ECO:0007669"/>
    <property type="project" value="TreeGrafter"/>
</dbReference>
<dbReference type="GO" id="GO:0005654">
    <property type="term" value="C:nucleoplasm"/>
    <property type="evidence" value="ECO:0007669"/>
    <property type="project" value="TreeGrafter"/>
</dbReference>
<dbReference type="OrthoDB" id="73639at2759"/>
<dbReference type="InterPro" id="IPR039742">
    <property type="entry name" value="Shq1"/>
</dbReference>
<dbReference type="Proteomes" id="UP000008820">
    <property type="component" value="Chromosome 2"/>
</dbReference>
<evidence type="ECO:0000256" key="2">
    <source>
        <dbReference type="ARBA" id="ARBA00013750"/>
    </source>
</evidence>
<dbReference type="PANTHER" id="PTHR12967:SF0">
    <property type="entry name" value="PROTEIN SHQ1 HOMOLOG"/>
    <property type="match status" value="1"/>
</dbReference>
<gene>
    <name evidence="5" type="primary">5573289</name>
</gene>
<reference evidence="5" key="2">
    <citation type="submission" date="2020-05" db="UniProtKB">
        <authorList>
            <consortium name="EnsemblMetazoa"/>
        </authorList>
    </citation>
    <scope>IDENTIFICATION</scope>
    <source>
        <strain evidence="5">LVP_AGWG</strain>
    </source>
</reference>
<sequence length="415" mass="47650">MSEDISYTIEYSNEFAILVIKVPDLDLEQEASFALEVLEKELVFTLPPHHVRVSSEKTLQIIDVFPKQIDYEKGIIVYNIPLSKTNVKDEQVTGTPYAYGFGGLYSGVLNIVNNQDFKTLSNPERYSPEQRKTLRLEEEAKDFNLEHYGMDHVQYLIDGFGLHSVELPANVCLNNDQQSRIRMIVDEKKREVEKYRTLSKNVSVCFNLVDIVLAVLYDKIVNSNELNEAISHVNIHRISSSLSYFEEFSSYEDVLIAFYRRSCMYPLYRSKDLARKSVKLFIDAMNGENAVEWVLEKLLFSYEAFKNNDCVVLNHYYIKDCIRFLQLCKPIEMLQEAGRYCAKILLSVHSKSLGFGEEAVVQKMVNDIIGVEDESTDSDDTCDSTDETSESESESSDSLPDENVLEKLMNLKIQL</sequence>
<reference evidence="5 6" key="1">
    <citation type="submission" date="2017-06" db="EMBL/GenBank/DDBJ databases">
        <title>Aedes aegypti genome working group (AGWG) sequencing and assembly.</title>
        <authorList>
            <consortium name="Aedes aegypti Genome Working Group (AGWG)"/>
            <person name="Matthews B.J."/>
        </authorList>
    </citation>
    <scope>NUCLEOTIDE SEQUENCE [LARGE SCALE GENOMIC DNA]</scope>
    <source>
        <strain evidence="5 6">LVP_AGWG</strain>
    </source>
</reference>
<evidence type="ECO:0000256" key="1">
    <source>
        <dbReference type="ARBA" id="ARBA00005607"/>
    </source>
</evidence>
<feature type="domain" description="Shq1 C-terminal" evidence="4">
    <location>
        <begin position="194"/>
        <end position="343"/>
    </location>
</feature>
<organism evidence="5 6">
    <name type="scientific">Aedes aegypti</name>
    <name type="common">Yellowfever mosquito</name>
    <name type="synonym">Culex aegypti</name>
    <dbReference type="NCBI Taxonomy" id="7159"/>
    <lineage>
        <taxon>Eukaryota</taxon>
        <taxon>Metazoa</taxon>
        <taxon>Ecdysozoa</taxon>
        <taxon>Arthropoda</taxon>
        <taxon>Hexapoda</taxon>
        <taxon>Insecta</taxon>
        <taxon>Pterygota</taxon>
        <taxon>Neoptera</taxon>
        <taxon>Endopterygota</taxon>
        <taxon>Diptera</taxon>
        <taxon>Nematocera</taxon>
        <taxon>Culicoidea</taxon>
        <taxon>Culicidae</taxon>
        <taxon>Culicinae</taxon>
        <taxon>Aedini</taxon>
        <taxon>Aedes</taxon>
        <taxon>Stegomyia</taxon>
    </lineage>
</organism>
<dbReference type="EnsemblMetazoa" id="AAEL010376-RB">
    <property type="protein sequence ID" value="AAEL010376-PB"/>
    <property type="gene ID" value="AAEL010376"/>
</dbReference>
<keyword evidence="6" id="KW-1185">Reference proteome</keyword>
<dbReference type="AlphaFoldDB" id="A0A6I8TJG3"/>
<dbReference type="InterPro" id="IPR007009">
    <property type="entry name" value="Shq1_C"/>
</dbReference>